<dbReference type="Proteomes" id="UP000032633">
    <property type="component" value="Chromosome"/>
</dbReference>
<dbReference type="RefSeq" id="WP_045669067.1">
    <property type="nucleotide sequence ID" value="NZ_CP011058.1"/>
</dbReference>
<dbReference type="KEGG" id="pbj:VN24_02050"/>
<dbReference type="GO" id="GO:0005886">
    <property type="term" value="C:plasma membrane"/>
    <property type="evidence" value="ECO:0007669"/>
    <property type="project" value="TreeGrafter"/>
</dbReference>
<feature type="transmembrane region" description="Helical" evidence="1">
    <location>
        <begin position="6"/>
        <end position="25"/>
    </location>
</feature>
<dbReference type="PATRIC" id="fig|1126833.4.peg.450"/>
<dbReference type="OrthoDB" id="9769590at2"/>
<evidence type="ECO:0000256" key="1">
    <source>
        <dbReference type="SAM" id="Phobius"/>
    </source>
</evidence>
<accession>A0A0D5NFA4</accession>
<keyword evidence="1" id="KW-0812">Transmembrane</keyword>
<feature type="transmembrane region" description="Helical" evidence="1">
    <location>
        <begin position="396"/>
        <end position="415"/>
    </location>
</feature>
<dbReference type="PANTHER" id="PTHR38442">
    <property type="entry name" value="INNER MEMBRANE PROTEIN-RELATED"/>
    <property type="match status" value="1"/>
</dbReference>
<sequence length="417" mass="46908">MKTRYIAGFSLAFMAAGFIVTLLLGEDRSGVIGLLRGGFEAGLVGGIADWFAVSALFRHPLGIPIPHTSLILRNKNKIVNALISSLENELLNKESITRRLRSIDLLGGAGRFAMRLLSKRSNRIGTLTIVQSMLLRVPAERVAAALHNGLSGYFRDKDLKPVVEKAAETVIREGWDERALDYALDQAIDWAANPETGRMLGDIAQKKMQELQLGGFMGFAVQAFAGFMNEEKLGAMLQHMLLSGIKDLSTEGSEQREKLLMELRVRMIGLPEDEEKMRRLQQWLTSRLEQPDVQSFIAGRLEQLRSHLVEVLEKDKQQGGRLVLKAFRLLQRGFVANGEEVQVWEQRISAFLVRIIEDNHYRVGLLVRDNLNRLDDRELVNMLETKVGSDLQWVRVNGALCGFLIGIVLSLVSWIHW</sequence>
<organism evidence="2 3">
    <name type="scientific">Paenibacillus beijingensis</name>
    <dbReference type="NCBI Taxonomy" id="1126833"/>
    <lineage>
        <taxon>Bacteria</taxon>
        <taxon>Bacillati</taxon>
        <taxon>Bacillota</taxon>
        <taxon>Bacilli</taxon>
        <taxon>Bacillales</taxon>
        <taxon>Paenibacillaceae</taxon>
        <taxon>Paenibacillus</taxon>
    </lineage>
</organism>
<gene>
    <name evidence="2" type="ORF">VN24_02050</name>
</gene>
<dbReference type="HOGENOM" id="CLU_036718_2_1_9"/>
<protein>
    <recommendedName>
        <fullName evidence="4">DUF445 domain-containing protein</fullName>
    </recommendedName>
</protein>
<dbReference type="Pfam" id="PF04286">
    <property type="entry name" value="DUF445"/>
    <property type="match status" value="1"/>
</dbReference>
<dbReference type="EMBL" id="CP011058">
    <property type="protein sequence ID" value="AJY73632.1"/>
    <property type="molecule type" value="Genomic_DNA"/>
</dbReference>
<evidence type="ECO:0000313" key="2">
    <source>
        <dbReference type="EMBL" id="AJY73632.1"/>
    </source>
</evidence>
<evidence type="ECO:0000313" key="3">
    <source>
        <dbReference type="Proteomes" id="UP000032633"/>
    </source>
</evidence>
<keyword evidence="3" id="KW-1185">Reference proteome</keyword>
<dbReference type="InterPro" id="IPR007383">
    <property type="entry name" value="DUF445"/>
</dbReference>
<reference evidence="2 3" key="1">
    <citation type="journal article" date="2015" name="J. Biotechnol.">
        <title>Complete genome sequence of Paenibacillus beijingensis 7188(T) (=DSM 24997(T)), a novel rhizobacterium from jujube garden soil.</title>
        <authorList>
            <person name="Kwak Y."/>
            <person name="Shin J.H."/>
        </authorList>
    </citation>
    <scope>NUCLEOTIDE SEQUENCE [LARGE SCALE GENOMIC DNA]</scope>
    <source>
        <strain evidence="2 3">DSM 24997</strain>
    </source>
</reference>
<evidence type="ECO:0008006" key="4">
    <source>
        <dbReference type="Google" id="ProtNLM"/>
    </source>
</evidence>
<dbReference type="AlphaFoldDB" id="A0A0D5NFA4"/>
<reference evidence="3" key="2">
    <citation type="submission" date="2015-03" db="EMBL/GenBank/DDBJ databases">
        <title>Genome sequence of Paenibacillus beijingensis strain DSM 24997T.</title>
        <authorList>
            <person name="Kwak Y."/>
            <person name="Shin J.-H."/>
        </authorList>
    </citation>
    <scope>NUCLEOTIDE SEQUENCE [LARGE SCALE GENOMIC DNA]</scope>
    <source>
        <strain evidence="3">DSM 24997</strain>
    </source>
</reference>
<dbReference type="PANTHER" id="PTHR38442:SF1">
    <property type="entry name" value="INNER MEMBRANE PROTEIN"/>
    <property type="match status" value="1"/>
</dbReference>
<dbReference type="STRING" id="1126833.VN24_02050"/>
<proteinExistence type="predicted"/>
<keyword evidence="1" id="KW-1133">Transmembrane helix</keyword>
<name>A0A0D5NFA4_9BACL</name>
<keyword evidence="1" id="KW-0472">Membrane</keyword>